<feature type="transmembrane region" description="Helical" evidence="2">
    <location>
        <begin position="29"/>
        <end position="52"/>
    </location>
</feature>
<reference evidence="4" key="1">
    <citation type="submission" date="2022-11" db="UniProtKB">
        <authorList>
            <consortium name="WormBaseParasite"/>
        </authorList>
    </citation>
    <scope>IDENTIFICATION</scope>
</reference>
<accession>A0A914GNV9</accession>
<keyword evidence="3" id="KW-1185">Reference proteome</keyword>
<keyword evidence="2" id="KW-0812">Transmembrane</keyword>
<dbReference type="WBParaSite" id="Gr19_v10_g10061.t1">
    <property type="protein sequence ID" value="Gr19_v10_g10061.t1"/>
    <property type="gene ID" value="Gr19_v10_g10061"/>
</dbReference>
<evidence type="ECO:0000256" key="1">
    <source>
        <dbReference type="SAM" id="MobiDB-lite"/>
    </source>
</evidence>
<feature type="compositionally biased region" description="Basic residues" evidence="1">
    <location>
        <begin position="60"/>
        <end position="70"/>
    </location>
</feature>
<evidence type="ECO:0000313" key="3">
    <source>
        <dbReference type="Proteomes" id="UP000887572"/>
    </source>
</evidence>
<evidence type="ECO:0000256" key="2">
    <source>
        <dbReference type="SAM" id="Phobius"/>
    </source>
</evidence>
<organism evidence="3 4">
    <name type="scientific">Globodera rostochiensis</name>
    <name type="common">Golden nematode worm</name>
    <name type="synonym">Heterodera rostochiensis</name>
    <dbReference type="NCBI Taxonomy" id="31243"/>
    <lineage>
        <taxon>Eukaryota</taxon>
        <taxon>Metazoa</taxon>
        <taxon>Ecdysozoa</taxon>
        <taxon>Nematoda</taxon>
        <taxon>Chromadorea</taxon>
        <taxon>Rhabditida</taxon>
        <taxon>Tylenchina</taxon>
        <taxon>Tylenchomorpha</taxon>
        <taxon>Tylenchoidea</taxon>
        <taxon>Heteroderidae</taxon>
        <taxon>Heteroderinae</taxon>
        <taxon>Globodera</taxon>
    </lineage>
</organism>
<name>A0A914GNV9_GLORO</name>
<evidence type="ECO:0000313" key="4">
    <source>
        <dbReference type="WBParaSite" id="Gr19_v10_g10061.t1"/>
    </source>
</evidence>
<keyword evidence="2" id="KW-1133">Transmembrane helix</keyword>
<feature type="compositionally biased region" description="Low complexity" evidence="1">
    <location>
        <begin position="75"/>
        <end position="86"/>
    </location>
</feature>
<sequence length="109" mass="11814">MTAVSHQIAAGAAALPTKGPTAFLDSASLLVFAGALLLPSLFYMAVMILICCQCPGRRQHRRQQQKRHSRQAGETNTCTTSSSSTASTLDVELQAVQQQQLREVAEHKF</sequence>
<dbReference type="Proteomes" id="UP000887572">
    <property type="component" value="Unplaced"/>
</dbReference>
<protein>
    <submittedName>
        <fullName evidence="4">Uncharacterized protein</fullName>
    </submittedName>
</protein>
<feature type="region of interest" description="Disordered" evidence="1">
    <location>
        <begin position="60"/>
        <end position="86"/>
    </location>
</feature>
<dbReference type="AlphaFoldDB" id="A0A914GNV9"/>
<proteinExistence type="predicted"/>
<keyword evidence="2" id="KW-0472">Membrane</keyword>